<evidence type="ECO:0000256" key="5">
    <source>
        <dbReference type="ARBA" id="ARBA00022729"/>
    </source>
</evidence>
<feature type="transmembrane region" description="Helical" evidence="7">
    <location>
        <begin position="45"/>
        <end position="67"/>
    </location>
</feature>
<dbReference type="PANTHER" id="PTHR31232:SF18">
    <property type="entry name" value="S-PROTEIN HOMOLOG"/>
    <property type="match status" value="1"/>
</dbReference>
<evidence type="ECO:0000256" key="3">
    <source>
        <dbReference type="ARBA" id="ARBA00022471"/>
    </source>
</evidence>
<dbReference type="InterPro" id="IPR010264">
    <property type="entry name" value="Self-incomp_S1"/>
</dbReference>
<evidence type="ECO:0000256" key="4">
    <source>
        <dbReference type="ARBA" id="ARBA00022525"/>
    </source>
</evidence>
<dbReference type="PANTHER" id="PTHR31232">
    <property type="match status" value="1"/>
</dbReference>
<keyword evidence="5" id="KW-0732">Signal</keyword>
<dbReference type="AlphaFoldDB" id="A0A218VU24"/>
<gene>
    <name evidence="8" type="ORF">CDL15_Pgr019510</name>
    <name evidence="9" type="ORF">CRG98_048101</name>
</gene>
<protein>
    <recommendedName>
        <fullName evidence="6">S-protein homolog</fullName>
    </recommendedName>
</protein>
<evidence type="ECO:0000256" key="2">
    <source>
        <dbReference type="ARBA" id="ARBA00005581"/>
    </source>
</evidence>
<dbReference type="EMBL" id="MTKT01005965">
    <property type="protein sequence ID" value="OWM63560.1"/>
    <property type="molecule type" value="Genomic_DNA"/>
</dbReference>
<evidence type="ECO:0000256" key="7">
    <source>
        <dbReference type="SAM" id="Phobius"/>
    </source>
</evidence>
<comment type="caution">
    <text evidence="8">The sequence shown here is derived from an EMBL/GenBank/DDBJ whole genome shotgun (WGS) entry which is preliminary data.</text>
</comment>
<evidence type="ECO:0000313" key="8">
    <source>
        <dbReference type="EMBL" id="OWM63560.1"/>
    </source>
</evidence>
<reference evidence="10" key="1">
    <citation type="journal article" date="2017" name="Plant J.">
        <title>The pomegranate (Punica granatum L.) genome and the genomics of punicalagin biosynthesis.</title>
        <authorList>
            <person name="Qin G."/>
            <person name="Xu C."/>
            <person name="Ming R."/>
            <person name="Tang H."/>
            <person name="Guyot R."/>
            <person name="Kramer E.M."/>
            <person name="Hu Y."/>
            <person name="Yi X."/>
            <person name="Qi Y."/>
            <person name="Xu X."/>
            <person name="Gao Z."/>
            <person name="Pan H."/>
            <person name="Jian J."/>
            <person name="Tian Y."/>
            <person name="Yue Z."/>
            <person name="Xu Y."/>
        </authorList>
    </citation>
    <scope>NUCLEOTIDE SEQUENCE [LARGE SCALE GENOMIC DNA]</scope>
    <source>
        <strain evidence="10">cv. Dabenzi</strain>
    </source>
</reference>
<keyword evidence="7" id="KW-1133">Transmembrane helix</keyword>
<dbReference type="Pfam" id="PF05938">
    <property type="entry name" value="Self-incomp_S1"/>
    <property type="match status" value="1"/>
</dbReference>
<dbReference type="GO" id="GO:0005576">
    <property type="term" value="C:extracellular region"/>
    <property type="evidence" value="ECO:0007669"/>
    <property type="project" value="UniProtKB-SubCell"/>
</dbReference>
<sequence length="104" mass="11689">MAVFNMLPTQTMQLIHVHCKSKDDDLGTHIIANGDRCEYSFNVNIFQTTLIFCGIGWSGGLAVFNGYKARRDLERCLRYCMWDVKAAGGQGFRDGVSNRNIVIP</sequence>
<accession>A0A218VU24</accession>
<reference evidence="9 11" key="3">
    <citation type="submission" date="2017-11" db="EMBL/GenBank/DDBJ databases">
        <title>De-novo sequencing of pomegranate (Punica granatum L.) genome.</title>
        <authorList>
            <person name="Akparov Z."/>
            <person name="Amiraslanov A."/>
            <person name="Hajiyeva S."/>
            <person name="Abbasov M."/>
            <person name="Kaur K."/>
            <person name="Hamwieh A."/>
            <person name="Solovyev V."/>
            <person name="Salamov A."/>
            <person name="Braich B."/>
            <person name="Kosarev P."/>
            <person name="Mahmoud A."/>
            <person name="Hajiyev E."/>
            <person name="Babayeva S."/>
            <person name="Izzatullayeva V."/>
            <person name="Mammadov A."/>
            <person name="Mammadov A."/>
            <person name="Sharifova S."/>
            <person name="Ojaghi J."/>
            <person name="Eynullazada K."/>
            <person name="Bayramov B."/>
            <person name="Abdulazimova A."/>
            <person name="Shahmuradov I."/>
        </authorList>
    </citation>
    <scope>NUCLEOTIDE SEQUENCE [LARGE SCALE GENOMIC DNA]</scope>
    <source>
        <strain evidence="9">AG2017</strain>
        <strain evidence="11">cv. AG2017</strain>
        <tissue evidence="9">Leaf</tissue>
    </source>
</reference>
<dbReference type="GO" id="GO:0060320">
    <property type="term" value="P:rejection of self pollen"/>
    <property type="evidence" value="ECO:0007669"/>
    <property type="project" value="UniProtKB-KW"/>
</dbReference>
<name>A0A218VU24_PUNGR</name>
<keyword evidence="7" id="KW-0812">Transmembrane</keyword>
<evidence type="ECO:0000256" key="6">
    <source>
        <dbReference type="RuleBase" id="RU367044"/>
    </source>
</evidence>
<evidence type="ECO:0000313" key="9">
    <source>
        <dbReference type="EMBL" id="PKI31520.1"/>
    </source>
</evidence>
<keyword evidence="3 6" id="KW-0713">Self-incompatibility</keyword>
<keyword evidence="11" id="KW-1185">Reference proteome</keyword>
<keyword evidence="7" id="KW-0472">Membrane</keyword>
<organism evidence="8 10">
    <name type="scientific">Punica granatum</name>
    <name type="common">Pomegranate</name>
    <dbReference type="NCBI Taxonomy" id="22663"/>
    <lineage>
        <taxon>Eukaryota</taxon>
        <taxon>Viridiplantae</taxon>
        <taxon>Streptophyta</taxon>
        <taxon>Embryophyta</taxon>
        <taxon>Tracheophyta</taxon>
        <taxon>Spermatophyta</taxon>
        <taxon>Magnoliopsida</taxon>
        <taxon>eudicotyledons</taxon>
        <taxon>Gunneridae</taxon>
        <taxon>Pentapetalae</taxon>
        <taxon>rosids</taxon>
        <taxon>malvids</taxon>
        <taxon>Myrtales</taxon>
        <taxon>Lythraceae</taxon>
        <taxon>Punica</taxon>
    </lineage>
</organism>
<proteinExistence type="inferred from homology"/>
<reference evidence="8" key="2">
    <citation type="submission" date="2017-06" db="EMBL/GenBank/DDBJ databases">
        <title>The pomegranate genome and the genomics of punicalagin biosynthesis.</title>
        <authorList>
            <person name="Xu C."/>
        </authorList>
    </citation>
    <scope>NUCLEOTIDE SEQUENCE [LARGE SCALE GENOMIC DNA]</scope>
    <source>
        <tissue evidence="8">Fresh leaf</tissue>
    </source>
</reference>
<evidence type="ECO:0000313" key="11">
    <source>
        <dbReference type="Proteomes" id="UP000233551"/>
    </source>
</evidence>
<comment type="similarity">
    <text evidence="2 6">Belongs to the plant self-incompatibility (S1) protein family.</text>
</comment>
<evidence type="ECO:0000313" key="10">
    <source>
        <dbReference type="Proteomes" id="UP000197138"/>
    </source>
</evidence>
<keyword evidence="4 6" id="KW-0964">Secreted</keyword>
<comment type="subcellular location">
    <subcellularLocation>
        <location evidence="1 6">Secreted</location>
    </subcellularLocation>
</comment>
<dbReference type="EMBL" id="PGOL01008657">
    <property type="protein sequence ID" value="PKI31520.1"/>
    <property type="molecule type" value="Genomic_DNA"/>
</dbReference>
<dbReference type="Proteomes" id="UP000233551">
    <property type="component" value="Unassembled WGS sequence"/>
</dbReference>
<evidence type="ECO:0000256" key="1">
    <source>
        <dbReference type="ARBA" id="ARBA00004613"/>
    </source>
</evidence>
<dbReference type="Proteomes" id="UP000197138">
    <property type="component" value="Unassembled WGS sequence"/>
</dbReference>